<dbReference type="GO" id="GO:0016790">
    <property type="term" value="F:thiolester hydrolase activity"/>
    <property type="evidence" value="ECO:0007669"/>
    <property type="project" value="UniProtKB-ARBA"/>
</dbReference>
<name>A0A4R1GEQ7_9BACT</name>
<protein>
    <submittedName>
        <fullName evidence="2">Acyl-coenzyme A thioesterase PaaI-like protein</fullName>
    </submittedName>
</protein>
<dbReference type="InterPro" id="IPR052061">
    <property type="entry name" value="PTE-AB_protein"/>
</dbReference>
<dbReference type="Pfam" id="PF03061">
    <property type="entry name" value="4HBT"/>
    <property type="match status" value="1"/>
</dbReference>
<accession>A0A4R1GEQ7</accession>
<organism evidence="2 3">
    <name type="scientific">Phorcysia thermohydrogeniphila</name>
    <dbReference type="NCBI Taxonomy" id="936138"/>
    <lineage>
        <taxon>Bacteria</taxon>
        <taxon>Pseudomonadati</taxon>
        <taxon>Aquificota</taxon>
        <taxon>Aquificia</taxon>
        <taxon>Desulfurobacteriales</taxon>
        <taxon>Desulfurobacteriaceae</taxon>
        <taxon>Phorcysia</taxon>
    </lineage>
</organism>
<comment type="caution">
    <text evidence="2">The sequence shown here is derived from an EMBL/GenBank/DDBJ whole genome shotgun (WGS) entry which is preliminary data.</text>
</comment>
<evidence type="ECO:0000259" key="1">
    <source>
        <dbReference type="Pfam" id="PF03061"/>
    </source>
</evidence>
<reference evidence="2 3" key="1">
    <citation type="submission" date="2019-03" db="EMBL/GenBank/DDBJ databases">
        <title>Genomic Encyclopedia of Archaeal and Bacterial Type Strains, Phase II (KMG-II): from individual species to whole genera.</title>
        <authorList>
            <person name="Goeker M."/>
        </authorList>
    </citation>
    <scope>NUCLEOTIDE SEQUENCE [LARGE SCALE GENOMIC DNA]</scope>
    <source>
        <strain evidence="2 3">DSM 24425</strain>
    </source>
</reference>
<dbReference type="SUPFAM" id="SSF54637">
    <property type="entry name" value="Thioesterase/thiol ester dehydrase-isomerase"/>
    <property type="match status" value="1"/>
</dbReference>
<dbReference type="CDD" id="cd03443">
    <property type="entry name" value="PaaI_thioesterase"/>
    <property type="match status" value="1"/>
</dbReference>
<dbReference type="AlphaFoldDB" id="A0A4R1GEQ7"/>
<dbReference type="Gene3D" id="3.10.129.10">
    <property type="entry name" value="Hotdog Thioesterase"/>
    <property type="match status" value="1"/>
</dbReference>
<evidence type="ECO:0000313" key="3">
    <source>
        <dbReference type="Proteomes" id="UP000295777"/>
    </source>
</evidence>
<dbReference type="RefSeq" id="WP_132525039.1">
    <property type="nucleotide sequence ID" value="NZ_SMFV01000001.1"/>
</dbReference>
<dbReference type="OrthoDB" id="9792301at2"/>
<sequence length="135" mass="15781">MEGKELRRDNYCFVCGKDNPRGMHLNFTRKDGKVYARFSLPKYYQGYDNVIHGGIISLILDEAMAYLQNLEERFLTGKITVKFHKPLYVGEEVEVKAEIVEERKRFKITRAEMVRLSDGKKLAEAEALMFVLREK</sequence>
<dbReference type="InterPro" id="IPR029069">
    <property type="entry name" value="HotDog_dom_sf"/>
</dbReference>
<gene>
    <name evidence="2" type="ORF">CLV27_0269</name>
</gene>
<dbReference type="PANTHER" id="PTHR47260:SF1">
    <property type="entry name" value="UPF0644 PROTEIN PB2B4.06"/>
    <property type="match status" value="1"/>
</dbReference>
<dbReference type="PANTHER" id="PTHR47260">
    <property type="entry name" value="UPF0644 PROTEIN PB2B4.06"/>
    <property type="match status" value="1"/>
</dbReference>
<dbReference type="Proteomes" id="UP000295777">
    <property type="component" value="Unassembled WGS sequence"/>
</dbReference>
<keyword evidence="3" id="KW-1185">Reference proteome</keyword>
<proteinExistence type="predicted"/>
<evidence type="ECO:0000313" key="2">
    <source>
        <dbReference type="EMBL" id="TCK06468.1"/>
    </source>
</evidence>
<dbReference type="InterPro" id="IPR006683">
    <property type="entry name" value="Thioestr_dom"/>
</dbReference>
<feature type="domain" description="Thioesterase" evidence="1">
    <location>
        <begin position="49"/>
        <end position="118"/>
    </location>
</feature>
<dbReference type="EMBL" id="SMFV01000001">
    <property type="protein sequence ID" value="TCK06468.1"/>
    <property type="molecule type" value="Genomic_DNA"/>
</dbReference>